<reference evidence="1 2" key="1">
    <citation type="submission" date="2020-10" db="EMBL/GenBank/DDBJ databases">
        <title>The genome sequence of Flavobacterium aquaticum 1Y8A.</title>
        <authorList>
            <person name="Liu Y."/>
        </authorList>
    </citation>
    <scope>NUCLEOTIDE SEQUENCE [LARGE SCALE GENOMIC DNA]</scope>
    <source>
        <strain evidence="1 2">1Y8A</strain>
    </source>
</reference>
<accession>A0ABR9WUU3</accession>
<comment type="caution">
    <text evidence="1">The sequence shown here is derived from an EMBL/GenBank/DDBJ whole genome shotgun (WGS) entry which is preliminary data.</text>
</comment>
<organism evidence="1 2">
    <name type="scientific">Flavobacterium proteolyticum</name>
    <dbReference type="NCBI Taxonomy" id="2911683"/>
    <lineage>
        <taxon>Bacteria</taxon>
        <taxon>Pseudomonadati</taxon>
        <taxon>Bacteroidota</taxon>
        <taxon>Flavobacteriia</taxon>
        <taxon>Flavobacteriales</taxon>
        <taxon>Flavobacteriaceae</taxon>
        <taxon>Flavobacterium</taxon>
    </lineage>
</organism>
<dbReference type="RefSeq" id="WP_194097182.1">
    <property type="nucleotide sequence ID" value="NZ_JADFTZ010000007.1"/>
</dbReference>
<dbReference type="Proteomes" id="UP000656274">
    <property type="component" value="Unassembled WGS sequence"/>
</dbReference>
<name>A0ABR9WUU3_9FLAO</name>
<keyword evidence="2" id="KW-1185">Reference proteome</keyword>
<gene>
    <name evidence="1" type="ORF">IM755_12000</name>
</gene>
<sequence>MNALFFIRQNFKEIFFKDKKVEEVKYKRILPYFSVISHNINKLELTYSILNDIKYDIIKYINYDELDYLIESIRNDNKKEIIKKLILQENYRWYYQIQDKVESDIEKARLLNNTSEYIALIIGMKVELKKIKDSIFFSDIYSRLDYILNKELITPFTLNYFEVEQKSNVPVRQALSLFFKHEKNEAIIQFKRLLNIDRESRLDSSFQAEYFEMTRMFFEKLNLDFIPIIDFSNYDNPVCLSNENGNFITKEEIQLIIDKEDYFNKRGFKVDIKDLIRKDKIVNKEKFIGSYLLFFQNISKKVTEKHIDILFSCFTQSNPKYDEFEIFDSRETLKNLLNKNNNVREFLSLNNELLDKGIIDVSRAKLIKLLSMYFIEVKGMGYDNIKHMITGAERDKTKKMLPHYLKKYFYE</sequence>
<evidence type="ECO:0000313" key="2">
    <source>
        <dbReference type="Proteomes" id="UP000656274"/>
    </source>
</evidence>
<dbReference type="EMBL" id="JADFTZ010000007">
    <property type="protein sequence ID" value="MBE9577431.1"/>
    <property type="molecule type" value="Genomic_DNA"/>
</dbReference>
<proteinExistence type="predicted"/>
<protein>
    <submittedName>
        <fullName evidence="1">Uncharacterized protein</fullName>
    </submittedName>
</protein>
<evidence type="ECO:0000313" key="1">
    <source>
        <dbReference type="EMBL" id="MBE9577431.1"/>
    </source>
</evidence>